<dbReference type="EMBL" id="MTKT01005556">
    <property type="protein sequence ID" value="OWM65919.1"/>
    <property type="molecule type" value="Genomic_DNA"/>
</dbReference>
<dbReference type="GO" id="GO:0009395">
    <property type="term" value="P:phospholipid catabolic process"/>
    <property type="evidence" value="ECO:0007669"/>
    <property type="project" value="TreeGrafter"/>
</dbReference>
<name>A0A218W071_PUNGR</name>
<dbReference type="PROSITE" id="PS50035">
    <property type="entry name" value="PLD"/>
    <property type="match status" value="1"/>
</dbReference>
<dbReference type="InterPro" id="IPR000473">
    <property type="entry name" value="Ribosomal_bL36"/>
</dbReference>
<evidence type="ECO:0000256" key="10">
    <source>
        <dbReference type="ARBA" id="ARBA00023098"/>
    </source>
</evidence>
<dbReference type="HAMAP" id="MF_00251">
    <property type="entry name" value="Ribosomal_bL36"/>
    <property type="match status" value="1"/>
</dbReference>
<evidence type="ECO:0000313" key="14">
    <source>
        <dbReference type="EMBL" id="OWM65919.1"/>
    </source>
</evidence>
<dbReference type="PANTHER" id="PTHR18896:SF115">
    <property type="entry name" value="PHOSPHOLIPASE D ALPHA 1"/>
    <property type="match status" value="1"/>
</dbReference>
<dbReference type="SUPFAM" id="SSF57840">
    <property type="entry name" value="Ribosomal protein L36"/>
    <property type="match status" value="1"/>
</dbReference>
<comment type="subcellular location">
    <subcellularLocation>
        <location evidence="2">Plastid</location>
    </subcellularLocation>
</comment>
<dbReference type="InterPro" id="IPR024632">
    <property type="entry name" value="PLipase_D_C"/>
</dbReference>
<evidence type="ECO:0000256" key="3">
    <source>
        <dbReference type="ARBA" id="ARBA00007645"/>
    </source>
</evidence>
<dbReference type="GO" id="GO:0005840">
    <property type="term" value="C:ribosome"/>
    <property type="evidence" value="ECO:0007669"/>
    <property type="project" value="UniProtKB-KW"/>
</dbReference>
<accession>A0A218W071</accession>
<evidence type="ECO:0000256" key="9">
    <source>
        <dbReference type="ARBA" id="ARBA00022980"/>
    </source>
</evidence>
<keyword evidence="9 12" id="KW-0689">Ribosomal protein</keyword>
<feature type="domain" description="PLD phosphodiesterase" evidence="13">
    <location>
        <begin position="96"/>
        <end position="117"/>
    </location>
</feature>
<dbReference type="Pfam" id="PF00444">
    <property type="entry name" value="Ribosomal_L36"/>
    <property type="match status" value="1"/>
</dbReference>
<evidence type="ECO:0000256" key="8">
    <source>
        <dbReference type="ARBA" id="ARBA00022963"/>
    </source>
</evidence>
<proteinExistence type="inferred from homology"/>
<dbReference type="AlphaFoldDB" id="A0A218W071"/>
<keyword evidence="10" id="KW-0443">Lipid metabolism</keyword>
<keyword evidence="4" id="KW-0479">Metal-binding</keyword>
<comment type="similarity">
    <text evidence="3 12">Belongs to the bacterial ribosomal protein bL36 family.</text>
</comment>
<evidence type="ECO:0000256" key="12">
    <source>
        <dbReference type="RuleBase" id="RU000570"/>
    </source>
</evidence>
<sequence length="322" mass="36221">MSSYLGRLMVGQLWGFTSAADAAPEHGLIHDRGKVIERSIPDAHINSIRRAKNFIYIENQYFLGSSFCWKNSDGLVVEDVGATNLIPKELSIKIISKIATVDDEYIIIGSANINQRSMDGSRDTQIAMGGYQPHHLATKSPARGQIYGFWMALWHEHIDELHDCFDEPQSLQCIRKVSEITGKNWYLYSRRTLECDRLPGHLLTYPVGELPRTPRMKVRSSVKKLCEFCKTVKRRGRVYVICSANPKHKQRQGMMTFAAEGELPPPASSKMSLGLKQLITPGNPLITPSSSLQTRLSSLVPKKREPSMLFGWRTGLASLFSK</sequence>
<gene>
    <name evidence="14" type="ORF">CDL15_Pgr015344</name>
</gene>
<evidence type="ECO:0000256" key="2">
    <source>
        <dbReference type="ARBA" id="ARBA00004474"/>
    </source>
</evidence>
<dbReference type="PANTHER" id="PTHR18896">
    <property type="entry name" value="PHOSPHOLIPASE D"/>
    <property type="match status" value="1"/>
</dbReference>
<evidence type="ECO:0000313" key="15">
    <source>
        <dbReference type="Proteomes" id="UP000197138"/>
    </source>
</evidence>
<keyword evidence="8" id="KW-0442">Lipid degradation</keyword>
<dbReference type="GO" id="GO:0005886">
    <property type="term" value="C:plasma membrane"/>
    <property type="evidence" value="ECO:0007669"/>
    <property type="project" value="TreeGrafter"/>
</dbReference>
<evidence type="ECO:0000256" key="1">
    <source>
        <dbReference type="ARBA" id="ARBA00000798"/>
    </source>
</evidence>
<dbReference type="InterPro" id="IPR035977">
    <property type="entry name" value="Ribosomal_bL36_sp"/>
</dbReference>
<dbReference type="GO" id="GO:0006412">
    <property type="term" value="P:translation"/>
    <property type="evidence" value="ECO:0007669"/>
    <property type="project" value="InterPro"/>
</dbReference>
<dbReference type="Proteomes" id="UP000197138">
    <property type="component" value="Unassembled WGS sequence"/>
</dbReference>
<dbReference type="GO" id="GO:0003735">
    <property type="term" value="F:structural constituent of ribosome"/>
    <property type="evidence" value="ECO:0007669"/>
    <property type="project" value="InterPro"/>
</dbReference>
<protein>
    <recommendedName>
        <fullName evidence="12">Ribosomal protein</fullName>
    </recommendedName>
</protein>
<comment type="caution">
    <text evidence="14">The sequence shown here is derived from an EMBL/GenBank/DDBJ whole genome shotgun (WGS) entry which is preliminary data.</text>
</comment>
<dbReference type="GO" id="GO:1990904">
    <property type="term" value="C:ribonucleoprotein complex"/>
    <property type="evidence" value="ECO:0007669"/>
    <property type="project" value="UniProtKB-KW"/>
</dbReference>
<evidence type="ECO:0000256" key="7">
    <source>
        <dbReference type="ARBA" id="ARBA00022837"/>
    </source>
</evidence>
<dbReference type="PROSITE" id="PS00828">
    <property type="entry name" value="RIBOSOMAL_L36"/>
    <property type="match status" value="1"/>
</dbReference>
<keyword evidence="5" id="KW-0677">Repeat</keyword>
<keyword evidence="11 12" id="KW-0687">Ribonucleoprotein</keyword>
<evidence type="ECO:0000256" key="5">
    <source>
        <dbReference type="ARBA" id="ARBA00022737"/>
    </source>
</evidence>
<dbReference type="InterPro" id="IPR001736">
    <property type="entry name" value="PLipase_D/transphosphatidylase"/>
</dbReference>
<organism evidence="14 15">
    <name type="scientific">Punica granatum</name>
    <name type="common">Pomegranate</name>
    <dbReference type="NCBI Taxonomy" id="22663"/>
    <lineage>
        <taxon>Eukaryota</taxon>
        <taxon>Viridiplantae</taxon>
        <taxon>Streptophyta</taxon>
        <taxon>Embryophyta</taxon>
        <taxon>Tracheophyta</taxon>
        <taxon>Spermatophyta</taxon>
        <taxon>Magnoliopsida</taxon>
        <taxon>eudicotyledons</taxon>
        <taxon>Gunneridae</taxon>
        <taxon>Pentapetalae</taxon>
        <taxon>rosids</taxon>
        <taxon>malvids</taxon>
        <taxon>Myrtales</taxon>
        <taxon>Lythraceae</taxon>
        <taxon>Punica</taxon>
    </lineage>
</organism>
<reference evidence="15" key="1">
    <citation type="journal article" date="2017" name="Plant J.">
        <title>The pomegranate (Punica granatum L.) genome and the genomics of punicalagin biosynthesis.</title>
        <authorList>
            <person name="Qin G."/>
            <person name="Xu C."/>
            <person name="Ming R."/>
            <person name="Tang H."/>
            <person name="Guyot R."/>
            <person name="Kramer E.M."/>
            <person name="Hu Y."/>
            <person name="Yi X."/>
            <person name="Qi Y."/>
            <person name="Xu X."/>
            <person name="Gao Z."/>
            <person name="Pan H."/>
            <person name="Jian J."/>
            <person name="Tian Y."/>
            <person name="Yue Z."/>
            <person name="Xu Y."/>
        </authorList>
    </citation>
    <scope>NUCLEOTIDE SEQUENCE [LARGE SCALE GENOMIC DNA]</scope>
    <source>
        <strain evidence="15">cv. Dabenzi</strain>
    </source>
</reference>
<dbReference type="NCBIfam" id="TIGR01022">
    <property type="entry name" value="rpmJ_bact"/>
    <property type="match status" value="1"/>
</dbReference>
<dbReference type="GO" id="GO:0009536">
    <property type="term" value="C:plastid"/>
    <property type="evidence" value="ECO:0007669"/>
    <property type="project" value="UniProtKB-SubCell"/>
</dbReference>
<dbReference type="GO" id="GO:0046872">
    <property type="term" value="F:metal ion binding"/>
    <property type="evidence" value="ECO:0007669"/>
    <property type="project" value="UniProtKB-KW"/>
</dbReference>
<dbReference type="SUPFAM" id="SSF56024">
    <property type="entry name" value="Phospholipase D/nuclease"/>
    <property type="match status" value="1"/>
</dbReference>
<dbReference type="Pfam" id="PF12357">
    <property type="entry name" value="PLD_C"/>
    <property type="match status" value="1"/>
</dbReference>
<evidence type="ECO:0000256" key="6">
    <source>
        <dbReference type="ARBA" id="ARBA00022801"/>
    </source>
</evidence>
<comment type="catalytic activity">
    <reaction evidence="1">
        <text>a 1,2-diacyl-sn-glycero-3-phosphocholine + H2O = a 1,2-diacyl-sn-glycero-3-phosphate + choline + H(+)</text>
        <dbReference type="Rhea" id="RHEA:14445"/>
        <dbReference type="ChEBI" id="CHEBI:15354"/>
        <dbReference type="ChEBI" id="CHEBI:15377"/>
        <dbReference type="ChEBI" id="CHEBI:15378"/>
        <dbReference type="ChEBI" id="CHEBI:57643"/>
        <dbReference type="ChEBI" id="CHEBI:58608"/>
        <dbReference type="EC" id="3.1.4.4"/>
    </reaction>
</comment>
<keyword evidence="6" id="KW-0378">Hydrolase</keyword>
<keyword evidence="7" id="KW-0106">Calcium</keyword>
<dbReference type="InterPro" id="IPR015679">
    <property type="entry name" value="PLipase_D_fam"/>
</dbReference>
<evidence type="ECO:0000259" key="13">
    <source>
        <dbReference type="PROSITE" id="PS50035"/>
    </source>
</evidence>
<evidence type="ECO:0000256" key="4">
    <source>
        <dbReference type="ARBA" id="ARBA00022723"/>
    </source>
</evidence>
<dbReference type="GO" id="GO:0004630">
    <property type="term" value="F:phospholipase D activity"/>
    <property type="evidence" value="ECO:0007669"/>
    <property type="project" value="UniProtKB-EC"/>
</dbReference>
<evidence type="ECO:0000256" key="11">
    <source>
        <dbReference type="ARBA" id="ARBA00023274"/>
    </source>
</evidence>